<dbReference type="PANTHER" id="PTHR43280:SF31">
    <property type="entry name" value="TRANSCRIPTIONAL REGULATORY PROTEIN"/>
    <property type="match status" value="1"/>
</dbReference>
<feature type="domain" description="HTH araC/xylS-type" evidence="4">
    <location>
        <begin position="195"/>
        <end position="294"/>
    </location>
</feature>
<dbReference type="SUPFAM" id="SSF46689">
    <property type="entry name" value="Homeodomain-like"/>
    <property type="match status" value="1"/>
</dbReference>
<keyword evidence="3" id="KW-0804">Transcription</keyword>
<dbReference type="SUPFAM" id="SSF51215">
    <property type="entry name" value="Regulatory protein AraC"/>
    <property type="match status" value="1"/>
</dbReference>
<keyword evidence="6" id="KW-1185">Reference proteome</keyword>
<dbReference type="InterPro" id="IPR018060">
    <property type="entry name" value="HTH_AraC"/>
</dbReference>
<accession>A0A329M824</accession>
<evidence type="ECO:0000313" key="5">
    <source>
        <dbReference type="EMBL" id="RAV16071.1"/>
    </source>
</evidence>
<dbReference type="EMBL" id="QMFB01000022">
    <property type="protein sequence ID" value="RAV16071.1"/>
    <property type="molecule type" value="Genomic_DNA"/>
</dbReference>
<reference evidence="5 6" key="1">
    <citation type="journal article" date="2009" name="Int. J. Syst. Evol. Microbiol.">
        <title>Paenibacillus contaminans sp. nov., isolated from a contaminated laboratory plate.</title>
        <authorList>
            <person name="Chou J.H."/>
            <person name="Lee J.H."/>
            <person name="Lin M.C."/>
            <person name="Chang P.S."/>
            <person name="Arun A.B."/>
            <person name="Young C.C."/>
            <person name="Chen W.M."/>
        </authorList>
    </citation>
    <scope>NUCLEOTIDE SEQUENCE [LARGE SCALE GENOMIC DNA]</scope>
    <source>
        <strain evidence="5 6">CKOBP-6</strain>
    </source>
</reference>
<dbReference type="PROSITE" id="PS00041">
    <property type="entry name" value="HTH_ARAC_FAMILY_1"/>
    <property type="match status" value="1"/>
</dbReference>
<protein>
    <recommendedName>
        <fullName evidence="4">HTH araC/xylS-type domain-containing protein</fullName>
    </recommendedName>
</protein>
<evidence type="ECO:0000313" key="6">
    <source>
        <dbReference type="Proteomes" id="UP000250369"/>
    </source>
</evidence>
<dbReference type="InterPro" id="IPR020449">
    <property type="entry name" value="Tscrpt_reg_AraC-type_HTH"/>
</dbReference>
<dbReference type="PRINTS" id="PR00032">
    <property type="entry name" value="HTHARAC"/>
</dbReference>
<evidence type="ECO:0000256" key="3">
    <source>
        <dbReference type="ARBA" id="ARBA00023163"/>
    </source>
</evidence>
<dbReference type="Pfam" id="PF02311">
    <property type="entry name" value="AraC_binding"/>
    <property type="match status" value="1"/>
</dbReference>
<dbReference type="GO" id="GO:0043565">
    <property type="term" value="F:sequence-specific DNA binding"/>
    <property type="evidence" value="ECO:0007669"/>
    <property type="project" value="InterPro"/>
</dbReference>
<dbReference type="InterPro" id="IPR037923">
    <property type="entry name" value="HTH-like"/>
</dbReference>
<dbReference type="Proteomes" id="UP000250369">
    <property type="component" value="Unassembled WGS sequence"/>
</dbReference>
<dbReference type="PANTHER" id="PTHR43280">
    <property type="entry name" value="ARAC-FAMILY TRANSCRIPTIONAL REGULATOR"/>
    <property type="match status" value="1"/>
</dbReference>
<dbReference type="InterPro" id="IPR009057">
    <property type="entry name" value="Homeodomain-like_sf"/>
</dbReference>
<proteinExistence type="predicted"/>
<dbReference type="AlphaFoldDB" id="A0A329M824"/>
<dbReference type="InterPro" id="IPR003313">
    <property type="entry name" value="AraC-bd"/>
</dbReference>
<dbReference type="OrthoDB" id="9807321at2"/>
<keyword evidence="2" id="KW-0238">DNA-binding</keyword>
<evidence type="ECO:0000259" key="4">
    <source>
        <dbReference type="PROSITE" id="PS01124"/>
    </source>
</evidence>
<dbReference type="GO" id="GO:0003700">
    <property type="term" value="F:DNA-binding transcription factor activity"/>
    <property type="evidence" value="ECO:0007669"/>
    <property type="project" value="InterPro"/>
</dbReference>
<dbReference type="Gene3D" id="1.10.10.60">
    <property type="entry name" value="Homeodomain-like"/>
    <property type="match status" value="2"/>
</dbReference>
<organism evidence="5 6">
    <name type="scientific">Paenibacillus contaminans</name>
    <dbReference type="NCBI Taxonomy" id="450362"/>
    <lineage>
        <taxon>Bacteria</taxon>
        <taxon>Bacillati</taxon>
        <taxon>Bacillota</taxon>
        <taxon>Bacilli</taxon>
        <taxon>Bacillales</taxon>
        <taxon>Paenibacillaceae</taxon>
        <taxon>Paenibacillus</taxon>
    </lineage>
</organism>
<name>A0A329M824_9BACL</name>
<evidence type="ECO:0000256" key="1">
    <source>
        <dbReference type="ARBA" id="ARBA00023015"/>
    </source>
</evidence>
<dbReference type="SMART" id="SM00342">
    <property type="entry name" value="HTH_ARAC"/>
    <property type="match status" value="1"/>
</dbReference>
<dbReference type="InterPro" id="IPR018062">
    <property type="entry name" value="HTH_AraC-typ_CS"/>
</dbReference>
<comment type="caution">
    <text evidence="5">The sequence shown here is derived from an EMBL/GenBank/DDBJ whole genome shotgun (WGS) entry which is preliminary data.</text>
</comment>
<evidence type="ECO:0000256" key="2">
    <source>
        <dbReference type="ARBA" id="ARBA00023125"/>
    </source>
</evidence>
<gene>
    <name evidence="5" type="ORF">DQG23_29200</name>
</gene>
<keyword evidence="1" id="KW-0805">Transcription regulation</keyword>
<dbReference type="PROSITE" id="PS01124">
    <property type="entry name" value="HTH_ARAC_FAMILY_2"/>
    <property type="match status" value="1"/>
</dbReference>
<sequence length="302" mass="35152">MFYALSTQNRLDVKWADRHKGDAMFYRTPHANPYYNLIMVTEGPVYMSAVEGNMTLQSGEIMLLEPWEEHSGWKPIGENSGFFWLQFAAAPALPRVTEWTEQDIDLRKILVGSDLRTRELEEGDRLLLPRRYLPAKQYELLRLLEQTVHALKHPQGYFRFRASLVLGQFLELLADDWLHRNHAQTSPPASYLTYRRLLVLLHERFSDPALNKAAMEKTLDRNAEYLSHVFRQFAGMTIVEYVQLLRLQLAKHLLRSSGKPIQDIAREAGFADPFYFSRLFKKSERVTPTQYRDGAQPDNPQP</sequence>
<dbReference type="Pfam" id="PF12833">
    <property type="entry name" value="HTH_18"/>
    <property type="match status" value="1"/>
</dbReference>
<dbReference type="RefSeq" id="WP_113034577.1">
    <property type="nucleotide sequence ID" value="NZ_QMFB01000022.1"/>
</dbReference>